<feature type="transmembrane region" description="Helical" evidence="5">
    <location>
        <begin position="192"/>
        <end position="212"/>
    </location>
</feature>
<dbReference type="GO" id="GO:0016020">
    <property type="term" value="C:membrane"/>
    <property type="evidence" value="ECO:0007669"/>
    <property type="project" value="UniProtKB-SubCell"/>
</dbReference>
<evidence type="ECO:0000256" key="3">
    <source>
        <dbReference type="ARBA" id="ARBA00022989"/>
    </source>
</evidence>
<dbReference type="GO" id="GO:0140359">
    <property type="term" value="F:ABC-type transporter activity"/>
    <property type="evidence" value="ECO:0007669"/>
    <property type="project" value="InterPro"/>
</dbReference>
<keyword evidence="2 5" id="KW-0812">Transmembrane</keyword>
<dbReference type="InterPro" id="IPR013525">
    <property type="entry name" value="ABC2_TM"/>
</dbReference>
<gene>
    <name evidence="7" type="ORF">J3A84_08165</name>
</gene>
<dbReference type="AlphaFoldDB" id="A0A939HAZ5"/>
<name>A0A939HAZ5_9CLOT</name>
<feature type="transmembrane region" description="Helical" evidence="5">
    <location>
        <begin position="268"/>
        <end position="288"/>
    </location>
</feature>
<dbReference type="InterPro" id="IPR051328">
    <property type="entry name" value="T7SS_ABC-Transporter"/>
</dbReference>
<sequence length="387" mass="43240">MQVFKVSMKVLKRNYPSILIYLGIFLGLSLLFASQGSRQEEEYTSFETVKTPVAVFAEEDTPLVNGFIENLRETAEIKELKDEEDTISDALYFRVVTYVIRIPEGFTEKFMGQEEVMLEIETIPGSAGNTYTDLAVNSFFQTAALYLAADETLTEEALVEESVSALRERTPVEVKSQNQQKEDGYAKFYFNYMSYSLVSILVLGTSLIMLVWKDKDLYERTEVSPLKRAHISQQKYLALGVFTLLTWVVLNGAYFVVNAQSTLDLRTLLHMGNSVVFAFTAMGMSFLIGTLLKSRNAISAVSNVVSLGPSFISGVFVPQELLGSGVLSMARVTPTYWYVTANNRIASIGTLQEAKTQSVFNFMLIVFGFGLLFFILSSLAGSRARRN</sequence>
<dbReference type="Pfam" id="PF12698">
    <property type="entry name" value="ABC2_membrane_3"/>
    <property type="match status" value="1"/>
</dbReference>
<keyword evidence="4 5" id="KW-0472">Membrane</keyword>
<dbReference type="Gene3D" id="3.40.1710.10">
    <property type="entry name" value="abc type-2 transporter like domain"/>
    <property type="match status" value="1"/>
</dbReference>
<feature type="domain" description="ABC-2 type transporter transmembrane" evidence="6">
    <location>
        <begin position="20"/>
        <end position="378"/>
    </location>
</feature>
<dbReference type="Proteomes" id="UP000664218">
    <property type="component" value="Unassembled WGS sequence"/>
</dbReference>
<evidence type="ECO:0000256" key="1">
    <source>
        <dbReference type="ARBA" id="ARBA00004141"/>
    </source>
</evidence>
<evidence type="ECO:0000256" key="2">
    <source>
        <dbReference type="ARBA" id="ARBA00022692"/>
    </source>
</evidence>
<organism evidence="7 8">
    <name type="scientific">Proteiniclasticum aestuarii</name>
    <dbReference type="NCBI Taxonomy" id="2817862"/>
    <lineage>
        <taxon>Bacteria</taxon>
        <taxon>Bacillati</taxon>
        <taxon>Bacillota</taxon>
        <taxon>Clostridia</taxon>
        <taxon>Eubacteriales</taxon>
        <taxon>Clostridiaceae</taxon>
        <taxon>Proteiniclasticum</taxon>
    </lineage>
</organism>
<evidence type="ECO:0000259" key="6">
    <source>
        <dbReference type="Pfam" id="PF12698"/>
    </source>
</evidence>
<keyword evidence="3 5" id="KW-1133">Transmembrane helix</keyword>
<feature type="transmembrane region" description="Helical" evidence="5">
    <location>
        <begin position="359"/>
        <end position="381"/>
    </location>
</feature>
<dbReference type="RefSeq" id="WP_207599519.1">
    <property type="nucleotide sequence ID" value="NZ_JAFNJU010000005.1"/>
</dbReference>
<reference evidence="7" key="1">
    <citation type="submission" date="2021-03" db="EMBL/GenBank/DDBJ databases">
        <title>Proteiniclasticum marinus sp. nov., isolated from tidal flat sediment.</title>
        <authorList>
            <person name="Namirimu T."/>
            <person name="Yang J.-A."/>
            <person name="Yang S.-H."/>
            <person name="Kim Y.-J."/>
            <person name="Kwon K.K."/>
        </authorList>
    </citation>
    <scope>NUCLEOTIDE SEQUENCE</scope>
    <source>
        <strain evidence="7">SCR006</strain>
    </source>
</reference>
<dbReference type="EMBL" id="JAFNJU010000005">
    <property type="protein sequence ID" value="MBO1265000.1"/>
    <property type="molecule type" value="Genomic_DNA"/>
</dbReference>
<feature type="transmembrane region" description="Helical" evidence="5">
    <location>
        <begin position="236"/>
        <end position="256"/>
    </location>
</feature>
<evidence type="ECO:0000256" key="4">
    <source>
        <dbReference type="ARBA" id="ARBA00023136"/>
    </source>
</evidence>
<evidence type="ECO:0000313" key="8">
    <source>
        <dbReference type="Proteomes" id="UP000664218"/>
    </source>
</evidence>
<keyword evidence="8" id="KW-1185">Reference proteome</keyword>
<proteinExistence type="predicted"/>
<protein>
    <submittedName>
        <fullName evidence="7">ABC transporter permease</fullName>
    </submittedName>
</protein>
<dbReference type="PANTHER" id="PTHR43077:SF11">
    <property type="entry name" value="TRANSPORT PERMEASE YVFS-RELATED"/>
    <property type="match status" value="1"/>
</dbReference>
<comment type="subcellular location">
    <subcellularLocation>
        <location evidence="1">Membrane</location>
        <topology evidence="1">Multi-pass membrane protein</topology>
    </subcellularLocation>
</comment>
<evidence type="ECO:0000256" key="5">
    <source>
        <dbReference type="SAM" id="Phobius"/>
    </source>
</evidence>
<dbReference type="PANTHER" id="PTHR43077">
    <property type="entry name" value="TRANSPORT PERMEASE YVFS-RELATED"/>
    <property type="match status" value="1"/>
</dbReference>
<accession>A0A939HAZ5</accession>
<evidence type="ECO:0000313" key="7">
    <source>
        <dbReference type="EMBL" id="MBO1265000.1"/>
    </source>
</evidence>
<comment type="caution">
    <text evidence="7">The sequence shown here is derived from an EMBL/GenBank/DDBJ whole genome shotgun (WGS) entry which is preliminary data.</text>
</comment>